<evidence type="ECO:0000313" key="6">
    <source>
        <dbReference type="EMBL" id="MEV0970996.1"/>
    </source>
</evidence>
<keyword evidence="7" id="KW-1185">Reference proteome</keyword>
<dbReference type="Pfam" id="PF00440">
    <property type="entry name" value="TetR_N"/>
    <property type="match status" value="1"/>
</dbReference>
<keyword evidence="1" id="KW-0805">Transcription regulation</keyword>
<feature type="domain" description="HTH tetR-type" evidence="5">
    <location>
        <begin position="17"/>
        <end position="77"/>
    </location>
</feature>
<accession>A0ABV3GHS7</accession>
<dbReference type="Proteomes" id="UP001551675">
    <property type="component" value="Unassembled WGS sequence"/>
</dbReference>
<evidence type="ECO:0000256" key="4">
    <source>
        <dbReference type="PROSITE-ProRule" id="PRU00335"/>
    </source>
</evidence>
<evidence type="ECO:0000313" key="7">
    <source>
        <dbReference type="Proteomes" id="UP001551675"/>
    </source>
</evidence>
<keyword evidence="3" id="KW-0804">Transcription</keyword>
<dbReference type="EMBL" id="JBFALK010000011">
    <property type="protein sequence ID" value="MEV0970996.1"/>
    <property type="molecule type" value="Genomic_DNA"/>
</dbReference>
<protein>
    <submittedName>
        <fullName evidence="6">Helix-turn-helix domain-containing protein</fullName>
    </submittedName>
</protein>
<dbReference type="PRINTS" id="PR00455">
    <property type="entry name" value="HTHTETR"/>
</dbReference>
<proteinExistence type="predicted"/>
<dbReference type="RefSeq" id="WP_061259795.1">
    <property type="nucleotide sequence ID" value="NZ_JBFALK010000011.1"/>
</dbReference>
<gene>
    <name evidence="6" type="ORF">AB0I59_20395</name>
</gene>
<sequence length="210" mass="22430">MSDATSTRWPARSAAKAATRAALIEAVREIAKERGYLATSVEAVAERAGVTTGSIYSIFGGKRQLFAQAFDEINRIPRLTDAAPLGTPMIQALEAFGLHWADMTNQPTTKTALDLSMELRLTARGDSAIEADSQRRYGAQMQELADELTRYAAAAGESLPIPAIDLARMLAATLGGFALARVQTGEPRGELFGYAAACLWTGRFDATGDS</sequence>
<evidence type="ECO:0000259" key="5">
    <source>
        <dbReference type="PROSITE" id="PS50977"/>
    </source>
</evidence>
<evidence type="ECO:0000256" key="1">
    <source>
        <dbReference type="ARBA" id="ARBA00023015"/>
    </source>
</evidence>
<evidence type="ECO:0000256" key="3">
    <source>
        <dbReference type="ARBA" id="ARBA00023163"/>
    </source>
</evidence>
<dbReference type="PANTHER" id="PTHR30055">
    <property type="entry name" value="HTH-TYPE TRANSCRIPTIONAL REGULATOR RUTR"/>
    <property type="match status" value="1"/>
</dbReference>
<name>A0ABV3GHS7_MICGL</name>
<dbReference type="InterPro" id="IPR001647">
    <property type="entry name" value="HTH_TetR"/>
</dbReference>
<dbReference type="PANTHER" id="PTHR30055:SF234">
    <property type="entry name" value="HTH-TYPE TRANSCRIPTIONAL REGULATOR BETI"/>
    <property type="match status" value="1"/>
</dbReference>
<reference evidence="6 7" key="1">
    <citation type="submission" date="2024-06" db="EMBL/GenBank/DDBJ databases">
        <title>The Natural Products Discovery Center: Release of the First 8490 Sequenced Strains for Exploring Actinobacteria Biosynthetic Diversity.</title>
        <authorList>
            <person name="Kalkreuter E."/>
            <person name="Kautsar S.A."/>
            <person name="Yang D."/>
            <person name="Bader C.D."/>
            <person name="Teijaro C.N."/>
            <person name="Fluegel L."/>
            <person name="Davis C.M."/>
            <person name="Simpson J.R."/>
            <person name="Lauterbach L."/>
            <person name="Steele A.D."/>
            <person name="Gui C."/>
            <person name="Meng S."/>
            <person name="Li G."/>
            <person name="Viehrig K."/>
            <person name="Ye F."/>
            <person name="Su P."/>
            <person name="Kiefer A.F."/>
            <person name="Nichols A."/>
            <person name="Cepeda A.J."/>
            <person name="Yan W."/>
            <person name="Fan B."/>
            <person name="Jiang Y."/>
            <person name="Adhikari A."/>
            <person name="Zheng C.-J."/>
            <person name="Schuster L."/>
            <person name="Cowan T.M."/>
            <person name="Smanski M.J."/>
            <person name="Chevrette M.G."/>
            <person name="De Carvalho L.P.S."/>
            <person name="Shen B."/>
        </authorList>
    </citation>
    <scope>NUCLEOTIDE SEQUENCE [LARGE SCALE GENOMIC DNA]</scope>
    <source>
        <strain evidence="6 7">NPDC050100</strain>
    </source>
</reference>
<keyword evidence="2 4" id="KW-0238">DNA-binding</keyword>
<dbReference type="InterPro" id="IPR009057">
    <property type="entry name" value="Homeodomain-like_sf"/>
</dbReference>
<organism evidence="6 7">
    <name type="scientific">Microtetraspora glauca</name>
    <dbReference type="NCBI Taxonomy" id="1996"/>
    <lineage>
        <taxon>Bacteria</taxon>
        <taxon>Bacillati</taxon>
        <taxon>Actinomycetota</taxon>
        <taxon>Actinomycetes</taxon>
        <taxon>Streptosporangiales</taxon>
        <taxon>Streptosporangiaceae</taxon>
        <taxon>Microtetraspora</taxon>
    </lineage>
</organism>
<evidence type="ECO:0000256" key="2">
    <source>
        <dbReference type="ARBA" id="ARBA00023125"/>
    </source>
</evidence>
<feature type="DNA-binding region" description="H-T-H motif" evidence="4">
    <location>
        <begin position="40"/>
        <end position="59"/>
    </location>
</feature>
<dbReference type="PROSITE" id="PS50977">
    <property type="entry name" value="HTH_TETR_2"/>
    <property type="match status" value="1"/>
</dbReference>
<dbReference type="SUPFAM" id="SSF46689">
    <property type="entry name" value="Homeodomain-like"/>
    <property type="match status" value="1"/>
</dbReference>
<comment type="caution">
    <text evidence="6">The sequence shown here is derived from an EMBL/GenBank/DDBJ whole genome shotgun (WGS) entry which is preliminary data.</text>
</comment>
<dbReference type="InterPro" id="IPR050109">
    <property type="entry name" value="HTH-type_TetR-like_transc_reg"/>
</dbReference>
<dbReference type="Gene3D" id="1.10.357.10">
    <property type="entry name" value="Tetracycline Repressor, domain 2"/>
    <property type="match status" value="1"/>
</dbReference>